<dbReference type="PANTHER" id="PTHR24421:SF10">
    <property type="entry name" value="NITRATE_NITRITE SENSOR PROTEIN NARQ"/>
    <property type="match status" value="1"/>
</dbReference>
<dbReference type="InterPro" id="IPR055558">
    <property type="entry name" value="DUF7134"/>
</dbReference>
<keyword evidence="3" id="KW-0597">Phosphoprotein</keyword>
<comment type="caution">
    <text evidence="13">The sequence shown here is derived from an EMBL/GenBank/DDBJ whole genome shotgun (WGS) entry which is preliminary data.</text>
</comment>
<evidence type="ECO:0000256" key="7">
    <source>
        <dbReference type="ARBA" id="ARBA00022840"/>
    </source>
</evidence>
<dbReference type="Proteomes" id="UP000033451">
    <property type="component" value="Unassembled WGS sequence"/>
</dbReference>
<evidence type="ECO:0000313" key="12">
    <source>
        <dbReference type="EMBL" id="HAN23677.1"/>
    </source>
</evidence>
<reference evidence="12 15" key="2">
    <citation type="journal article" date="2018" name="Nat. Biotechnol.">
        <title>A standardized bacterial taxonomy based on genome phylogeny substantially revises the tree of life.</title>
        <authorList>
            <person name="Parks D.H."/>
            <person name="Chuvochina M."/>
            <person name="Waite D.W."/>
            <person name="Rinke C."/>
            <person name="Skarshewski A."/>
            <person name="Chaumeil P.A."/>
            <person name="Hugenholtz P."/>
        </authorList>
    </citation>
    <scope>NUCLEOTIDE SEQUENCE [LARGE SCALE GENOMIC DNA]</scope>
    <source>
        <strain evidence="12">UBA9152</strain>
    </source>
</reference>
<dbReference type="AlphaFoldDB" id="A0A0F0LU03"/>
<evidence type="ECO:0000256" key="1">
    <source>
        <dbReference type="ARBA" id="ARBA00000085"/>
    </source>
</evidence>
<feature type="transmembrane region" description="Helical" evidence="9">
    <location>
        <begin position="32"/>
        <end position="55"/>
    </location>
</feature>
<dbReference type="Gene3D" id="3.30.565.10">
    <property type="entry name" value="Histidine kinase-like ATPase, C-terminal domain"/>
    <property type="match status" value="1"/>
</dbReference>
<name>A0A0F0LU03_9MICO</name>
<dbReference type="EC" id="2.7.13.3" evidence="2"/>
<keyword evidence="5" id="KW-0547">Nucleotide-binding</keyword>
<reference evidence="13 14" key="1">
    <citation type="submission" date="2015-02" db="EMBL/GenBank/DDBJ databases">
        <title>Draft genome sequences of ten Microbacterium spp. with emphasis on heavy metal contaminated environments.</title>
        <authorList>
            <person name="Corretto E."/>
        </authorList>
    </citation>
    <scope>NUCLEOTIDE SEQUENCE [LARGE SCALE GENOMIC DNA]</scope>
    <source>
        <strain evidence="13 14">DSM 18659</strain>
    </source>
</reference>
<protein>
    <recommendedName>
        <fullName evidence="2">histidine kinase</fullName>
        <ecNumber evidence="2">2.7.13.3</ecNumber>
    </recommendedName>
</protein>
<keyword evidence="9" id="KW-1133">Transmembrane helix</keyword>
<evidence type="ECO:0000256" key="2">
    <source>
        <dbReference type="ARBA" id="ARBA00012438"/>
    </source>
</evidence>
<evidence type="ECO:0000256" key="6">
    <source>
        <dbReference type="ARBA" id="ARBA00022777"/>
    </source>
</evidence>
<dbReference type="Pfam" id="PF23539">
    <property type="entry name" value="DUF7134"/>
    <property type="match status" value="1"/>
</dbReference>
<dbReference type="OrthoDB" id="227596at2"/>
<dbReference type="PANTHER" id="PTHR24421">
    <property type="entry name" value="NITRATE/NITRITE SENSOR PROTEIN NARX-RELATED"/>
    <property type="match status" value="1"/>
</dbReference>
<dbReference type="InterPro" id="IPR011712">
    <property type="entry name" value="Sig_transdc_His_kin_sub3_dim/P"/>
</dbReference>
<dbReference type="Pfam" id="PF07730">
    <property type="entry name" value="HisKA_3"/>
    <property type="match status" value="1"/>
</dbReference>
<evidence type="ECO:0000256" key="5">
    <source>
        <dbReference type="ARBA" id="ARBA00022741"/>
    </source>
</evidence>
<accession>A0A0F0LU03</accession>
<keyword evidence="4 13" id="KW-0808">Transferase</keyword>
<dbReference type="Gene3D" id="1.20.5.1930">
    <property type="match status" value="1"/>
</dbReference>
<feature type="domain" description="DUF7134" evidence="11">
    <location>
        <begin position="6"/>
        <end position="172"/>
    </location>
</feature>
<sequence length="393" mass="41123">MFRPLTRPQLAFDLVLAAGFVLLLVLPELTPYWFGTVGFGPAQPVVGLVFAAAVAARRWSPALALGLAWLAAIGQMVALLTPRPSNLGALIVLYAVAAYGSRRMSRLALASAVGGAAIATAYLSIFQGVWGLAAATNRFSFPLERVVIVGFVFALILFALLLSWTAGALVRSIRVSRETREAQRRAEAEAAAEQERVRIARDMHDIVGHSLAVVIAQADGARYAAASDPEATTEALATIASTARAALTDVRLLLEQLRHSQGAGPQPGLADLDALFAQVHGAGVDLRVEVRPPLADPPAPLQLAVYRIVQEALTNALRHGDGGAVSVRVAWSEEAVSVEVRNGVRPGGEPSAPAPGHGIIGMTERAHLVGGSLGAAPRGDEFVVVAVLPRGLA</sequence>
<evidence type="ECO:0000313" key="14">
    <source>
        <dbReference type="Proteomes" id="UP000033451"/>
    </source>
</evidence>
<comment type="catalytic activity">
    <reaction evidence="1">
        <text>ATP + protein L-histidine = ADP + protein N-phospho-L-histidine.</text>
        <dbReference type="EC" id="2.7.13.3"/>
    </reaction>
</comment>
<dbReference type="SUPFAM" id="SSF55874">
    <property type="entry name" value="ATPase domain of HSP90 chaperone/DNA topoisomerase II/histidine kinase"/>
    <property type="match status" value="1"/>
</dbReference>
<dbReference type="InterPro" id="IPR036890">
    <property type="entry name" value="HATPase_C_sf"/>
</dbReference>
<dbReference type="RefSeq" id="WP_045247431.1">
    <property type="nucleotide sequence ID" value="NZ_JYIY01000072.1"/>
</dbReference>
<keyword evidence="14" id="KW-1185">Reference proteome</keyword>
<dbReference type="CDD" id="cd16917">
    <property type="entry name" value="HATPase_UhpB-NarQ-NarX-like"/>
    <property type="match status" value="1"/>
</dbReference>
<feature type="domain" description="Signal transduction histidine kinase subgroup 3 dimerisation and phosphoacceptor" evidence="10">
    <location>
        <begin position="195"/>
        <end position="261"/>
    </location>
</feature>
<gene>
    <name evidence="13" type="primary">desK_2</name>
    <name evidence="12" type="ORF">DCP95_03790</name>
    <name evidence="13" type="ORF">RR49_01493</name>
</gene>
<keyword evidence="9" id="KW-0472">Membrane</keyword>
<dbReference type="STRING" id="400772.RR49_01493"/>
<evidence type="ECO:0000256" key="8">
    <source>
        <dbReference type="ARBA" id="ARBA00023012"/>
    </source>
</evidence>
<dbReference type="EMBL" id="DMNG01000065">
    <property type="protein sequence ID" value="HAN23677.1"/>
    <property type="molecule type" value="Genomic_DNA"/>
</dbReference>
<organism evidence="13 14">
    <name type="scientific">Microbacterium ginsengisoli</name>
    <dbReference type="NCBI Taxonomy" id="400772"/>
    <lineage>
        <taxon>Bacteria</taxon>
        <taxon>Bacillati</taxon>
        <taxon>Actinomycetota</taxon>
        <taxon>Actinomycetes</taxon>
        <taxon>Micrococcales</taxon>
        <taxon>Microbacteriaceae</taxon>
        <taxon>Microbacterium</taxon>
    </lineage>
</organism>
<evidence type="ECO:0000313" key="13">
    <source>
        <dbReference type="EMBL" id="KJL36742.1"/>
    </source>
</evidence>
<dbReference type="GO" id="GO:0005524">
    <property type="term" value="F:ATP binding"/>
    <property type="evidence" value="ECO:0007669"/>
    <property type="project" value="UniProtKB-KW"/>
</dbReference>
<feature type="transmembrane region" description="Helical" evidence="9">
    <location>
        <begin position="107"/>
        <end position="126"/>
    </location>
</feature>
<evidence type="ECO:0000259" key="10">
    <source>
        <dbReference type="Pfam" id="PF07730"/>
    </source>
</evidence>
<evidence type="ECO:0000313" key="15">
    <source>
        <dbReference type="Proteomes" id="UP000257479"/>
    </source>
</evidence>
<feature type="transmembrane region" description="Helical" evidence="9">
    <location>
        <begin position="146"/>
        <end position="170"/>
    </location>
</feature>
<evidence type="ECO:0000259" key="11">
    <source>
        <dbReference type="Pfam" id="PF23539"/>
    </source>
</evidence>
<dbReference type="EMBL" id="JYIY01000072">
    <property type="protein sequence ID" value="KJL36742.1"/>
    <property type="molecule type" value="Genomic_DNA"/>
</dbReference>
<keyword evidence="6 13" id="KW-0418">Kinase</keyword>
<keyword evidence="9" id="KW-0812">Transmembrane</keyword>
<dbReference type="PATRIC" id="fig|400772.4.peg.1515"/>
<dbReference type="GO" id="GO:0046983">
    <property type="term" value="F:protein dimerization activity"/>
    <property type="evidence" value="ECO:0007669"/>
    <property type="project" value="InterPro"/>
</dbReference>
<dbReference type="Proteomes" id="UP000257479">
    <property type="component" value="Unassembled WGS sequence"/>
</dbReference>
<evidence type="ECO:0000256" key="9">
    <source>
        <dbReference type="SAM" id="Phobius"/>
    </source>
</evidence>
<proteinExistence type="predicted"/>
<keyword evidence="7" id="KW-0067">ATP-binding</keyword>
<dbReference type="InterPro" id="IPR050482">
    <property type="entry name" value="Sensor_HK_TwoCompSys"/>
</dbReference>
<evidence type="ECO:0000256" key="3">
    <source>
        <dbReference type="ARBA" id="ARBA00022553"/>
    </source>
</evidence>
<evidence type="ECO:0000256" key="4">
    <source>
        <dbReference type="ARBA" id="ARBA00022679"/>
    </source>
</evidence>
<feature type="transmembrane region" description="Helical" evidence="9">
    <location>
        <begin position="84"/>
        <end position="100"/>
    </location>
</feature>
<dbReference type="GO" id="GO:0016020">
    <property type="term" value="C:membrane"/>
    <property type="evidence" value="ECO:0007669"/>
    <property type="project" value="InterPro"/>
</dbReference>
<feature type="transmembrane region" description="Helical" evidence="9">
    <location>
        <begin position="10"/>
        <end position="26"/>
    </location>
</feature>
<keyword evidence="8" id="KW-0902">Two-component regulatory system</keyword>
<dbReference type="GO" id="GO:0000155">
    <property type="term" value="F:phosphorelay sensor kinase activity"/>
    <property type="evidence" value="ECO:0007669"/>
    <property type="project" value="InterPro"/>
</dbReference>